<dbReference type="Proteomes" id="UP000321062">
    <property type="component" value="Chromosome"/>
</dbReference>
<dbReference type="KEGG" id="yti:FNA67_01770"/>
<sequence>MRSILVLALLLFPVAALAQDVPLPRPRPDPSIRAATHPPAEPEKPGAEKPEASKASPRIFQVACPAVVSGSVAASVVPPIAEGQCGERSPLALEAILANGRMVPVTGEPTVNCQLASALPAWVSAIDGYVAAHDKTRIAAVNVGTSYMCRDRRTGAADTDLSEHAFANALDVVGFTLEDGRTVTVESGWNGADADGRSIVRFAHDAACTSFMTVLGPEANALHHDHLHIDFGCHGKTCTARLCE</sequence>
<dbReference type="AlphaFoldDB" id="A0A5B9DI65"/>
<accession>A0A5B9DI65</accession>
<dbReference type="InterPro" id="IPR009683">
    <property type="entry name" value="Extensin-like_C"/>
</dbReference>
<evidence type="ECO:0000313" key="3">
    <source>
        <dbReference type="EMBL" id="QEE18981.1"/>
    </source>
</evidence>
<dbReference type="OrthoDB" id="9809788at2"/>
<proteinExistence type="predicted"/>
<gene>
    <name evidence="3" type="ORF">FNA67_01770</name>
</gene>
<feature type="region of interest" description="Disordered" evidence="1">
    <location>
        <begin position="23"/>
        <end position="54"/>
    </location>
</feature>
<keyword evidence="2" id="KW-0732">Signal</keyword>
<evidence type="ECO:0000256" key="2">
    <source>
        <dbReference type="SAM" id="SignalP"/>
    </source>
</evidence>
<protein>
    <submittedName>
        <fullName evidence="3">Extensin</fullName>
    </submittedName>
</protein>
<evidence type="ECO:0000256" key="1">
    <source>
        <dbReference type="SAM" id="MobiDB-lite"/>
    </source>
</evidence>
<feature type="compositionally biased region" description="Basic and acidic residues" evidence="1">
    <location>
        <begin position="40"/>
        <end position="52"/>
    </location>
</feature>
<reference evidence="3 4" key="1">
    <citation type="journal article" date="2015" name="Int. J. Syst. Evol. Microbiol.">
        <title>Youhaiella tibetensis gen. nov., sp. nov., isolated from subsurface sediment.</title>
        <authorList>
            <person name="Wang Y.X."/>
            <person name="Huang F.Q."/>
            <person name="Nogi Y."/>
            <person name="Pang S.J."/>
            <person name="Wang P.K."/>
            <person name="Lv J."/>
        </authorList>
    </citation>
    <scope>NUCLEOTIDE SEQUENCE [LARGE SCALE GENOMIC DNA]</scope>
    <source>
        <strain evidence="4">fig4</strain>
    </source>
</reference>
<organism evidence="3 4">
    <name type="scientific">Paradevosia tibetensis</name>
    <dbReference type="NCBI Taxonomy" id="1447062"/>
    <lineage>
        <taxon>Bacteria</taxon>
        <taxon>Pseudomonadati</taxon>
        <taxon>Pseudomonadota</taxon>
        <taxon>Alphaproteobacteria</taxon>
        <taxon>Hyphomicrobiales</taxon>
        <taxon>Devosiaceae</taxon>
        <taxon>Paradevosia</taxon>
    </lineage>
</organism>
<keyword evidence="4" id="KW-1185">Reference proteome</keyword>
<dbReference type="Pfam" id="PF06904">
    <property type="entry name" value="Extensin-like_C"/>
    <property type="match status" value="1"/>
</dbReference>
<name>A0A5B9DI65_9HYPH</name>
<feature type="signal peptide" evidence="2">
    <location>
        <begin position="1"/>
        <end position="18"/>
    </location>
</feature>
<evidence type="ECO:0000313" key="4">
    <source>
        <dbReference type="Proteomes" id="UP000321062"/>
    </source>
</evidence>
<dbReference type="RefSeq" id="WP_147654850.1">
    <property type="nucleotide sequence ID" value="NZ_BMFM01000001.1"/>
</dbReference>
<dbReference type="EMBL" id="CP041690">
    <property type="protein sequence ID" value="QEE18981.1"/>
    <property type="molecule type" value="Genomic_DNA"/>
</dbReference>
<feature type="chain" id="PRO_5043512353" evidence="2">
    <location>
        <begin position="19"/>
        <end position="244"/>
    </location>
</feature>